<dbReference type="InParanoid" id="F6TTJ0"/>
<feature type="transmembrane region" description="Helical" evidence="6">
    <location>
        <begin position="193"/>
        <end position="213"/>
    </location>
</feature>
<dbReference type="PANTHER" id="PTHR21324:SF18">
    <property type="entry name" value="DNA DAMAGE-REGULATED AUTOPHAGY MODULATOR PROTEIN 1-LIKE"/>
    <property type="match status" value="1"/>
</dbReference>
<dbReference type="GeneTree" id="ENSGT01030000234578"/>
<dbReference type="Ensembl" id="ENSCINT00000008848.3">
    <property type="protein sequence ID" value="ENSCINP00000008848.3"/>
    <property type="gene ID" value="ENSCING00000004293.3"/>
</dbReference>
<reference evidence="8" key="4">
    <citation type="submission" date="2025-09" db="UniProtKB">
        <authorList>
            <consortium name="Ensembl"/>
        </authorList>
    </citation>
    <scope>IDENTIFICATION</scope>
</reference>
<keyword evidence="5 6" id="KW-0472">Membrane</keyword>
<dbReference type="Pfam" id="PF10277">
    <property type="entry name" value="Frag1"/>
    <property type="match status" value="1"/>
</dbReference>
<feature type="transmembrane region" description="Helical" evidence="6">
    <location>
        <begin position="301"/>
        <end position="318"/>
    </location>
</feature>
<name>F6TTJ0_CIOIN</name>
<dbReference type="InterPro" id="IPR050911">
    <property type="entry name" value="DRAM/TMEM150_Autophagy_Mod"/>
</dbReference>
<accession>F6TTJ0</accession>
<dbReference type="HOGENOM" id="CLU_639282_0_0_1"/>
<evidence type="ECO:0000256" key="5">
    <source>
        <dbReference type="ARBA" id="ARBA00023136"/>
    </source>
</evidence>
<evidence type="ECO:0000256" key="3">
    <source>
        <dbReference type="ARBA" id="ARBA00022692"/>
    </source>
</evidence>
<evidence type="ECO:0000313" key="8">
    <source>
        <dbReference type="Ensembl" id="ENSCINP00000008848.3"/>
    </source>
</evidence>
<evidence type="ECO:0000313" key="9">
    <source>
        <dbReference type="Proteomes" id="UP000008144"/>
    </source>
</evidence>
<dbReference type="GO" id="GO:0012505">
    <property type="term" value="C:endomembrane system"/>
    <property type="evidence" value="ECO:0007669"/>
    <property type="project" value="UniProtKB-SubCell"/>
</dbReference>
<evidence type="ECO:0000256" key="4">
    <source>
        <dbReference type="ARBA" id="ARBA00022989"/>
    </source>
</evidence>
<evidence type="ECO:0000256" key="1">
    <source>
        <dbReference type="ARBA" id="ARBA00004127"/>
    </source>
</evidence>
<comment type="similarity">
    <text evidence="2">Belongs to the DRAM/TMEM150 family.</text>
</comment>
<feature type="transmembrane region" description="Helical" evidence="6">
    <location>
        <begin position="78"/>
        <end position="102"/>
    </location>
</feature>
<feature type="transmembrane region" description="Helical" evidence="6">
    <location>
        <begin position="163"/>
        <end position="181"/>
    </location>
</feature>
<dbReference type="PANTHER" id="PTHR21324">
    <property type="entry name" value="FASTING-INDUCIBLE INTEGRAL MEMBRANE PROTEIN TM6P1-RELATED"/>
    <property type="match status" value="1"/>
</dbReference>
<evidence type="ECO:0000259" key="7">
    <source>
        <dbReference type="Pfam" id="PF10277"/>
    </source>
</evidence>
<feature type="transmembrane region" description="Helical" evidence="6">
    <location>
        <begin position="225"/>
        <end position="253"/>
    </location>
</feature>
<feature type="domain" description="CWH43-like N-terminal" evidence="7">
    <location>
        <begin position="79"/>
        <end position="320"/>
    </location>
</feature>
<evidence type="ECO:0000256" key="2">
    <source>
        <dbReference type="ARBA" id="ARBA00006565"/>
    </source>
</evidence>
<feature type="transmembrane region" description="Helical" evidence="6">
    <location>
        <begin position="127"/>
        <end position="151"/>
    </location>
</feature>
<reference evidence="9" key="1">
    <citation type="journal article" date="2002" name="Science">
        <title>The draft genome of Ciona intestinalis: insights into chordate and vertebrate origins.</title>
        <authorList>
            <person name="Dehal P."/>
            <person name="Satou Y."/>
            <person name="Campbell R.K."/>
            <person name="Chapman J."/>
            <person name="Degnan B."/>
            <person name="De Tomaso A."/>
            <person name="Davidson B."/>
            <person name="Di Gregorio A."/>
            <person name="Gelpke M."/>
            <person name="Goodstein D.M."/>
            <person name="Harafuji N."/>
            <person name="Hastings K.E."/>
            <person name="Ho I."/>
            <person name="Hotta K."/>
            <person name="Huang W."/>
            <person name="Kawashima T."/>
            <person name="Lemaire P."/>
            <person name="Martinez D."/>
            <person name="Meinertzhagen I.A."/>
            <person name="Necula S."/>
            <person name="Nonaka M."/>
            <person name="Putnam N."/>
            <person name="Rash S."/>
            <person name="Saiga H."/>
            <person name="Satake M."/>
            <person name="Terry A."/>
            <person name="Yamada L."/>
            <person name="Wang H.G."/>
            <person name="Awazu S."/>
            <person name="Azumi K."/>
            <person name="Boore J."/>
            <person name="Branno M."/>
            <person name="Chin-Bow S."/>
            <person name="DeSantis R."/>
            <person name="Doyle S."/>
            <person name="Francino P."/>
            <person name="Keys D.N."/>
            <person name="Haga S."/>
            <person name="Hayashi H."/>
            <person name="Hino K."/>
            <person name="Imai K.S."/>
            <person name="Inaba K."/>
            <person name="Kano S."/>
            <person name="Kobayashi K."/>
            <person name="Kobayashi M."/>
            <person name="Lee B.I."/>
            <person name="Makabe K.W."/>
            <person name="Manohar C."/>
            <person name="Matassi G."/>
            <person name="Medina M."/>
            <person name="Mochizuki Y."/>
            <person name="Mount S."/>
            <person name="Morishita T."/>
            <person name="Miura S."/>
            <person name="Nakayama A."/>
            <person name="Nishizaka S."/>
            <person name="Nomoto H."/>
            <person name="Ohta F."/>
            <person name="Oishi K."/>
            <person name="Rigoutsos I."/>
            <person name="Sano M."/>
            <person name="Sasaki A."/>
            <person name="Sasakura Y."/>
            <person name="Shoguchi E."/>
            <person name="Shin-i T."/>
            <person name="Spagnuolo A."/>
            <person name="Stainier D."/>
            <person name="Suzuki M.M."/>
            <person name="Tassy O."/>
            <person name="Takatori N."/>
            <person name="Tokuoka M."/>
            <person name="Yagi K."/>
            <person name="Yoshizaki F."/>
            <person name="Wada S."/>
            <person name="Zhang C."/>
            <person name="Hyatt P.D."/>
            <person name="Larimer F."/>
            <person name="Detter C."/>
            <person name="Doggett N."/>
            <person name="Glavina T."/>
            <person name="Hawkins T."/>
            <person name="Richardson P."/>
            <person name="Lucas S."/>
            <person name="Kohara Y."/>
            <person name="Levine M."/>
            <person name="Satoh N."/>
            <person name="Rokhsar D.S."/>
        </authorList>
    </citation>
    <scope>NUCLEOTIDE SEQUENCE [LARGE SCALE GENOMIC DNA]</scope>
</reference>
<keyword evidence="3 6" id="KW-0812">Transmembrane</keyword>
<dbReference type="InterPro" id="IPR019402">
    <property type="entry name" value="CWH43_N"/>
</dbReference>
<dbReference type="EMBL" id="EAAA01001024">
    <property type="status" value="NOT_ANNOTATED_CDS"/>
    <property type="molecule type" value="Genomic_DNA"/>
</dbReference>
<evidence type="ECO:0000256" key="6">
    <source>
        <dbReference type="SAM" id="Phobius"/>
    </source>
</evidence>
<organism evidence="8 9">
    <name type="scientific">Ciona intestinalis</name>
    <name type="common">Transparent sea squirt</name>
    <name type="synonym">Ascidia intestinalis</name>
    <dbReference type="NCBI Taxonomy" id="7719"/>
    <lineage>
        <taxon>Eukaryota</taxon>
        <taxon>Metazoa</taxon>
        <taxon>Chordata</taxon>
        <taxon>Tunicata</taxon>
        <taxon>Ascidiacea</taxon>
        <taxon>Phlebobranchia</taxon>
        <taxon>Cionidae</taxon>
        <taxon>Ciona</taxon>
    </lineage>
</organism>
<proteinExistence type="inferred from homology"/>
<comment type="subcellular location">
    <subcellularLocation>
        <location evidence="1">Endomembrane system</location>
        <topology evidence="1">Multi-pass membrane protein</topology>
    </subcellularLocation>
</comment>
<protein>
    <recommendedName>
        <fullName evidence="7">CWH43-like N-terminal domain-containing protein</fullName>
    </recommendedName>
</protein>
<keyword evidence="9" id="KW-1185">Reference proteome</keyword>
<sequence length="370" mass="41150">MKSEATELNRREPEKFGCIYKLTHNMRLDSLACCNPQQRRFLGDDMSHLSSEQKDVEVPGSLQLSSEERDRKGMCGPIPWSILPILLSITSCIGFTSTYFFAKNNCHTERWIFPYLSYTGTEHPESMIFGLILNIEGFFGMTIVFLAWRYFRHMGQRGALNRITVLFGMLSCFGVILVGNFQVSKAKVPHYTGAGLAFIVGTLYGVTSCILCRRALRAADPPMRFAGCIIAARLATAVVMVSAVICLTCIGIYKKMANGVGTSEYIRNMSLIMPNGSCQELLQLIPTHVKVIDLFGSLTEWLLTLCVLVCLSLFAYEFKAFKSVKVTLLTPNGPMHTNNNCCQKKTTHQTITPPIHSPDDGTQMLLPPCG</sequence>
<keyword evidence="4 6" id="KW-1133">Transmembrane helix</keyword>
<reference evidence="8" key="2">
    <citation type="journal article" date="2008" name="Genome Biol.">
        <title>Improved genome assembly and evidence-based global gene model set for the chordate Ciona intestinalis: new insight into intron and operon populations.</title>
        <authorList>
            <person name="Satou Y."/>
            <person name="Mineta K."/>
            <person name="Ogasawara M."/>
            <person name="Sasakura Y."/>
            <person name="Shoguchi E."/>
            <person name="Ueno K."/>
            <person name="Yamada L."/>
            <person name="Matsumoto J."/>
            <person name="Wasserscheid J."/>
            <person name="Dewar K."/>
            <person name="Wiley G.B."/>
            <person name="Macmil S.L."/>
            <person name="Roe B.A."/>
            <person name="Zeller R.W."/>
            <person name="Hastings K.E."/>
            <person name="Lemaire P."/>
            <person name="Lindquist E."/>
            <person name="Endo T."/>
            <person name="Hotta K."/>
            <person name="Inaba K."/>
        </authorList>
    </citation>
    <scope>NUCLEOTIDE SEQUENCE [LARGE SCALE GENOMIC DNA]</scope>
    <source>
        <strain evidence="8">wild type</strain>
    </source>
</reference>
<reference evidence="8" key="3">
    <citation type="submission" date="2025-08" db="UniProtKB">
        <authorList>
            <consortium name="Ensembl"/>
        </authorList>
    </citation>
    <scope>IDENTIFICATION</scope>
</reference>
<dbReference type="AlphaFoldDB" id="F6TTJ0"/>
<dbReference type="Proteomes" id="UP000008144">
    <property type="component" value="Chromosome 12"/>
</dbReference>
<dbReference type="OMA" id="CHTERWI"/>